<organism evidence="1 2">
    <name type="scientific">Chryseobacterium kimseyorum</name>
    <dbReference type="NCBI Taxonomy" id="2984028"/>
    <lineage>
        <taxon>Bacteria</taxon>
        <taxon>Pseudomonadati</taxon>
        <taxon>Bacteroidota</taxon>
        <taxon>Flavobacteriia</taxon>
        <taxon>Flavobacteriales</taxon>
        <taxon>Weeksellaceae</taxon>
        <taxon>Chryseobacterium group</taxon>
        <taxon>Chryseobacterium</taxon>
    </lineage>
</organism>
<dbReference type="EMBL" id="JAPDHW010000001">
    <property type="protein sequence ID" value="MCW3167063.1"/>
    <property type="molecule type" value="Genomic_DNA"/>
</dbReference>
<protein>
    <submittedName>
        <fullName evidence="1">Uncharacterized protein</fullName>
    </submittedName>
</protein>
<accession>A0ABT3HTS6</accession>
<evidence type="ECO:0000313" key="2">
    <source>
        <dbReference type="Proteomes" id="UP001163731"/>
    </source>
</evidence>
<name>A0ABT3HTS6_9FLAO</name>
<keyword evidence="2" id="KW-1185">Reference proteome</keyword>
<sequence>MKYQATSEKFTHFKISKDNKQIGQLIYKSWFNFNAEIEILNSKYHIVPKGFWGTTVEVLDGKTVLLKFTMNWDGNIVMNIYFSDVEKNYTFSHKGFLRESFVLSDEKGMELLVMKPNIQWRSMKYDYHINTSEFFETFDEKNILLLTSLHCANYYMSMMMGMGI</sequence>
<reference evidence="1" key="1">
    <citation type="submission" date="2022-10" db="EMBL/GenBank/DDBJ databases">
        <title>Chryseobacterium babae sp. nov. isolated from the gut of the beetle Oryctes rhinoceros, and Chryseobacterium kimseyorum sp. nov., isolated from a stick insect rearing cage.</title>
        <authorList>
            <person name="Shelomi M."/>
            <person name="Han C.-J."/>
            <person name="Chen W.-M."/>
            <person name="Chen H.-K."/>
            <person name="Liaw S.-J."/>
            <person name="Muhle E."/>
            <person name="Clermont D."/>
        </authorList>
    </citation>
    <scope>NUCLEOTIDE SEQUENCE</scope>
    <source>
        <strain evidence="1">09-1422</strain>
    </source>
</reference>
<evidence type="ECO:0000313" key="1">
    <source>
        <dbReference type="EMBL" id="MCW3167063.1"/>
    </source>
</evidence>
<proteinExistence type="predicted"/>
<dbReference type="Proteomes" id="UP001163731">
    <property type="component" value="Unassembled WGS sequence"/>
</dbReference>
<comment type="caution">
    <text evidence="1">The sequence shown here is derived from an EMBL/GenBank/DDBJ whole genome shotgun (WGS) entry which is preliminary data.</text>
</comment>
<gene>
    <name evidence="1" type="ORF">OMO38_00860</name>
</gene>
<dbReference type="RefSeq" id="WP_264748359.1">
    <property type="nucleotide sequence ID" value="NZ_JAPDHW010000001.1"/>
</dbReference>